<keyword evidence="5" id="KW-1185">Reference proteome</keyword>
<dbReference type="PROSITE" id="PS50088">
    <property type="entry name" value="ANK_REPEAT"/>
    <property type="match status" value="2"/>
</dbReference>
<proteinExistence type="predicted"/>
<dbReference type="eggNOG" id="KOG4177">
    <property type="taxonomic scope" value="Eukaryota"/>
</dbReference>
<dbReference type="OrthoDB" id="5135691at2759"/>
<dbReference type="STRING" id="500485.B6H174"/>
<dbReference type="HOGENOM" id="CLU_980398_0_0_1"/>
<protein>
    <submittedName>
        <fullName evidence="4">Pc13g00460 protein</fullName>
    </submittedName>
</protein>
<dbReference type="SUPFAM" id="SSF48403">
    <property type="entry name" value="Ankyrin repeat"/>
    <property type="match status" value="1"/>
</dbReference>
<sequence length="284" mass="32003">MHKYRRISILASYITFIPIYCRHLGTDKHHLSSTLSPFPLNSVAQNHASTLEGGDISALARTHSTFYPKLRLALIKYNIRHQNSSALHWAAKNNNRAFAKTLLSYQADVNALHDGFSPLMTAAKYGSELITNLLLRKKNLHVNRRNADGESALWYSVAKESSAVVNQLLQHPRTKIDLPNREGQTVLWLAVFRGNRDLVSLLLSRGANPNTMDRYGMSPWIQSCVRRGESIKYLLLDHMKAVSPEIFSVDGVFAENGKSICEDSSSYGQSQVQLRAKRVRYAHV</sequence>
<dbReference type="PANTHER" id="PTHR24198:SF165">
    <property type="entry name" value="ANKYRIN REPEAT-CONTAINING PROTEIN-RELATED"/>
    <property type="match status" value="1"/>
</dbReference>
<dbReference type="Gene3D" id="1.25.40.20">
    <property type="entry name" value="Ankyrin repeat-containing domain"/>
    <property type="match status" value="1"/>
</dbReference>
<dbReference type="Pfam" id="PF12796">
    <property type="entry name" value="Ank_2"/>
    <property type="match status" value="1"/>
</dbReference>
<name>B6H174_PENRW</name>
<dbReference type="BioCyc" id="PCHR:PC13G00460-MONOMER"/>
<accession>B6H174</accession>
<evidence type="ECO:0000256" key="1">
    <source>
        <dbReference type="ARBA" id="ARBA00022737"/>
    </source>
</evidence>
<keyword evidence="1" id="KW-0677">Repeat</keyword>
<dbReference type="SMART" id="SM00248">
    <property type="entry name" value="ANK"/>
    <property type="match status" value="4"/>
</dbReference>
<dbReference type="EMBL" id="AM920428">
    <property type="protein sequence ID" value="CAP91115.1"/>
    <property type="molecule type" value="Genomic_DNA"/>
</dbReference>
<dbReference type="InterPro" id="IPR002110">
    <property type="entry name" value="Ankyrin_rpt"/>
</dbReference>
<dbReference type="PROSITE" id="PS50297">
    <property type="entry name" value="ANK_REP_REGION"/>
    <property type="match status" value="2"/>
</dbReference>
<evidence type="ECO:0000313" key="5">
    <source>
        <dbReference type="Proteomes" id="UP000000724"/>
    </source>
</evidence>
<evidence type="ECO:0000256" key="3">
    <source>
        <dbReference type="PROSITE-ProRule" id="PRU00023"/>
    </source>
</evidence>
<dbReference type="AlphaFoldDB" id="B6H174"/>
<dbReference type="Proteomes" id="UP000000724">
    <property type="component" value="Contig Pc00c13"/>
</dbReference>
<gene>
    <name evidence="4" type="ORF">Pc13g00460</name>
    <name evidence="4" type="ORF">PCH_Pc13g00460</name>
</gene>
<feature type="repeat" description="ANK" evidence="3">
    <location>
        <begin position="182"/>
        <end position="214"/>
    </location>
</feature>
<dbReference type="PANTHER" id="PTHR24198">
    <property type="entry name" value="ANKYRIN REPEAT AND PROTEIN KINASE DOMAIN-CONTAINING PROTEIN"/>
    <property type="match status" value="1"/>
</dbReference>
<dbReference type="Pfam" id="PF00023">
    <property type="entry name" value="Ank"/>
    <property type="match status" value="1"/>
</dbReference>
<reference evidence="4 5" key="1">
    <citation type="journal article" date="2008" name="Nat. Biotechnol.">
        <title>Genome sequencing and analysis of the filamentous fungus Penicillium chrysogenum.</title>
        <authorList>
            <person name="van den Berg M.A."/>
            <person name="Albang R."/>
            <person name="Albermann K."/>
            <person name="Badger J.H."/>
            <person name="Daran J.-M."/>
            <person name="Driessen A.J.M."/>
            <person name="Garcia-Estrada C."/>
            <person name="Fedorova N.D."/>
            <person name="Harris D.M."/>
            <person name="Heijne W.H.M."/>
            <person name="Joardar V.S."/>
            <person name="Kiel J.A.K.W."/>
            <person name="Kovalchuk A."/>
            <person name="Martin J.F."/>
            <person name="Nierman W.C."/>
            <person name="Nijland J.G."/>
            <person name="Pronk J.T."/>
            <person name="Roubos J.A."/>
            <person name="van der Klei I.J."/>
            <person name="van Peij N.N.M.E."/>
            <person name="Veenhuis M."/>
            <person name="von Doehren H."/>
            <person name="Wagner C."/>
            <person name="Wortman J.R."/>
            <person name="Bovenberg R.A.L."/>
        </authorList>
    </citation>
    <scope>NUCLEOTIDE SEQUENCE [LARGE SCALE GENOMIC DNA]</scope>
    <source>
        <strain evidence="5">ATCC 28089 / DSM 1075 / NRRL 1951 / Wisconsin 54-1255</strain>
    </source>
</reference>
<evidence type="ECO:0000313" key="4">
    <source>
        <dbReference type="EMBL" id="CAP91115.1"/>
    </source>
</evidence>
<organism evidence="4 5">
    <name type="scientific">Penicillium rubens (strain ATCC 28089 / DSM 1075 / NRRL 1951 / Wisconsin 54-1255)</name>
    <name type="common">Penicillium chrysogenum</name>
    <dbReference type="NCBI Taxonomy" id="500485"/>
    <lineage>
        <taxon>Eukaryota</taxon>
        <taxon>Fungi</taxon>
        <taxon>Dikarya</taxon>
        <taxon>Ascomycota</taxon>
        <taxon>Pezizomycotina</taxon>
        <taxon>Eurotiomycetes</taxon>
        <taxon>Eurotiomycetidae</taxon>
        <taxon>Eurotiales</taxon>
        <taxon>Aspergillaceae</taxon>
        <taxon>Penicillium</taxon>
        <taxon>Penicillium chrysogenum species complex</taxon>
    </lineage>
</organism>
<evidence type="ECO:0000256" key="2">
    <source>
        <dbReference type="ARBA" id="ARBA00023043"/>
    </source>
</evidence>
<keyword evidence="2 3" id="KW-0040">ANK repeat</keyword>
<feature type="repeat" description="ANK" evidence="3">
    <location>
        <begin position="82"/>
        <end position="114"/>
    </location>
</feature>
<dbReference type="InterPro" id="IPR036770">
    <property type="entry name" value="Ankyrin_rpt-contain_sf"/>
</dbReference>
<dbReference type="VEuPathDB" id="FungiDB:PCH_Pc13g00460"/>